<keyword evidence="2" id="KW-1185">Reference proteome</keyword>
<dbReference type="WBParaSite" id="ACOC_0000967201-mRNA-1">
    <property type="protein sequence ID" value="ACOC_0000967201-mRNA-1"/>
    <property type="gene ID" value="ACOC_0000967201"/>
</dbReference>
<reference evidence="3" key="1">
    <citation type="submission" date="2017-02" db="UniProtKB">
        <authorList>
            <consortium name="WormBaseParasite"/>
        </authorList>
    </citation>
    <scope>IDENTIFICATION</scope>
</reference>
<protein>
    <submittedName>
        <fullName evidence="1 3">Uncharacterized protein</fullName>
    </submittedName>
</protein>
<accession>A0A0R3PUQ9</accession>
<proteinExistence type="predicted"/>
<organism evidence="3">
    <name type="scientific">Angiostrongylus costaricensis</name>
    <name type="common">Nematode worm</name>
    <dbReference type="NCBI Taxonomy" id="334426"/>
    <lineage>
        <taxon>Eukaryota</taxon>
        <taxon>Metazoa</taxon>
        <taxon>Ecdysozoa</taxon>
        <taxon>Nematoda</taxon>
        <taxon>Chromadorea</taxon>
        <taxon>Rhabditida</taxon>
        <taxon>Rhabditina</taxon>
        <taxon>Rhabditomorpha</taxon>
        <taxon>Strongyloidea</taxon>
        <taxon>Metastrongylidae</taxon>
        <taxon>Angiostrongylus</taxon>
    </lineage>
</organism>
<dbReference type="Proteomes" id="UP000267027">
    <property type="component" value="Unassembled WGS sequence"/>
</dbReference>
<evidence type="ECO:0000313" key="2">
    <source>
        <dbReference type="Proteomes" id="UP000267027"/>
    </source>
</evidence>
<gene>
    <name evidence="1" type="ORF">ACOC_LOCUS9673</name>
</gene>
<dbReference type="AlphaFoldDB" id="A0A0R3PUQ9"/>
<evidence type="ECO:0000313" key="3">
    <source>
        <dbReference type="WBParaSite" id="ACOC_0000967201-mRNA-1"/>
    </source>
</evidence>
<dbReference type="EMBL" id="UYYA01004334">
    <property type="protein sequence ID" value="VDM61258.1"/>
    <property type="molecule type" value="Genomic_DNA"/>
</dbReference>
<evidence type="ECO:0000313" key="1">
    <source>
        <dbReference type="EMBL" id="VDM61258.1"/>
    </source>
</evidence>
<sequence>MATLFQRTKLERREYSSVDDVLDGEEKPVLDDREKQAICHVAVVAGRRQKQLVSGIRLVHETSTSE</sequence>
<reference evidence="1 2" key="2">
    <citation type="submission" date="2018-11" db="EMBL/GenBank/DDBJ databases">
        <authorList>
            <consortium name="Pathogen Informatics"/>
        </authorList>
    </citation>
    <scope>NUCLEOTIDE SEQUENCE [LARGE SCALE GENOMIC DNA]</scope>
    <source>
        <strain evidence="1 2">Costa Rica</strain>
    </source>
</reference>
<name>A0A0R3PUQ9_ANGCS</name>